<reference evidence="1 2" key="1">
    <citation type="journal article" date="2023" name="J. Hered.">
        <title>Chromosome-level genome of the wood stork (Mycteria americana) provides insight into avian chromosome evolution.</title>
        <authorList>
            <person name="Flamio R. Jr."/>
            <person name="Ramstad K.M."/>
        </authorList>
    </citation>
    <scope>NUCLEOTIDE SEQUENCE [LARGE SCALE GENOMIC DNA]</scope>
    <source>
        <strain evidence="1">JAX WOST 10</strain>
    </source>
</reference>
<accession>A0AAN7P2P4</accession>
<comment type="caution">
    <text evidence="1">The sequence shown here is derived from an EMBL/GenBank/DDBJ whole genome shotgun (WGS) entry which is preliminary data.</text>
</comment>
<protein>
    <submittedName>
        <fullName evidence="1">Uncharacterized protein</fullName>
    </submittedName>
</protein>
<keyword evidence="2" id="KW-1185">Reference proteome</keyword>
<evidence type="ECO:0000313" key="2">
    <source>
        <dbReference type="Proteomes" id="UP001333110"/>
    </source>
</evidence>
<proteinExistence type="predicted"/>
<sequence>MFNILTNNLDDETQCTLSNLLDNINLVAFDTSSSRALIKKDLEEIQDWKCQAQQEKFCSFSRGRCMLGTDCLCSSSAEKDREVMVDAKRNLKYHIQYQTPQFKRYMEKLASRKGPWAHDGQKLKQLGFFSLINRRLREAKTIWKRSYKNGGAKLSSSCDDQKREN</sequence>
<dbReference type="Proteomes" id="UP001333110">
    <property type="component" value="Unassembled WGS sequence"/>
</dbReference>
<organism evidence="1 2">
    <name type="scientific">Mycteria americana</name>
    <name type="common">Wood stork</name>
    <dbReference type="NCBI Taxonomy" id="33587"/>
    <lineage>
        <taxon>Eukaryota</taxon>
        <taxon>Metazoa</taxon>
        <taxon>Chordata</taxon>
        <taxon>Craniata</taxon>
        <taxon>Vertebrata</taxon>
        <taxon>Euteleostomi</taxon>
        <taxon>Archelosauria</taxon>
        <taxon>Archosauria</taxon>
        <taxon>Dinosauria</taxon>
        <taxon>Saurischia</taxon>
        <taxon>Theropoda</taxon>
        <taxon>Coelurosauria</taxon>
        <taxon>Aves</taxon>
        <taxon>Neognathae</taxon>
        <taxon>Neoaves</taxon>
        <taxon>Aequornithes</taxon>
        <taxon>Ciconiiformes</taxon>
        <taxon>Ciconiidae</taxon>
        <taxon>Mycteria</taxon>
    </lineage>
</organism>
<gene>
    <name evidence="1" type="ORF">QYF61_003848</name>
</gene>
<evidence type="ECO:0000313" key="1">
    <source>
        <dbReference type="EMBL" id="KAK4826027.1"/>
    </source>
</evidence>
<dbReference type="EMBL" id="JAUNZN010000002">
    <property type="protein sequence ID" value="KAK4826027.1"/>
    <property type="molecule type" value="Genomic_DNA"/>
</dbReference>
<dbReference type="AlphaFoldDB" id="A0AAN7P2P4"/>
<name>A0AAN7P2P4_MYCAM</name>